<feature type="transmembrane region" description="Helical" evidence="11">
    <location>
        <begin position="290"/>
        <end position="311"/>
    </location>
</feature>
<keyword evidence="3 9" id="KW-0812">Transmembrane</keyword>
<evidence type="ECO:0000256" key="1">
    <source>
        <dbReference type="ARBA" id="ARBA00004448"/>
    </source>
</evidence>
<dbReference type="GeneID" id="19269199"/>
<dbReference type="RefSeq" id="XP_007830958.1">
    <property type="nucleotide sequence ID" value="XM_007832767.1"/>
</dbReference>
<dbReference type="KEGG" id="pfy:PFICI_04186"/>
<evidence type="ECO:0000256" key="7">
    <source>
        <dbReference type="ARBA" id="ARBA00023128"/>
    </source>
</evidence>
<evidence type="ECO:0000256" key="8">
    <source>
        <dbReference type="ARBA" id="ARBA00023136"/>
    </source>
</evidence>
<dbReference type="Proteomes" id="UP000030651">
    <property type="component" value="Unassembled WGS sequence"/>
</dbReference>
<evidence type="ECO:0000256" key="5">
    <source>
        <dbReference type="ARBA" id="ARBA00022946"/>
    </source>
</evidence>
<feature type="domain" description="Membrane insertase YidC/Oxa/ALB C-terminal" evidence="12">
    <location>
        <begin position="209"/>
        <end position="405"/>
    </location>
</feature>
<evidence type="ECO:0000256" key="11">
    <source>
        <dbReference type="SAM" id="Phobius"/>
    </source>
</evidence>
<keyword evidence="8 11" id="KW-0472">Membrane</keyword>
<dbReference type="AlphaFoldDB" id="W3XLM3"/>
<feature type="compositionally biased region" description="Basic and acidic residues" evidence="10">
    <location>
        <begin position="476"/>
        <end position="501"/>
    </location>
</feature>
<evidence type="ECO:0000256" key="9">
    <source>
        <dbReference type="RuleBase" id="RU003945"/>
    </source>
</evidence>
<gene>
    <name evidence="13" type="ORF">PFICI_04186</name>
</gene>
<dbReference type="HOGENOM" id="CLU_029282_5_1_1"/>
<dbReference type="GO" id="GO:0005743">
    <property type="term" value="C:mitochondrial inner membrane"/>
    <property type="evidence" value="ECO:0007669"/>
    <property type="project" value="UniProtKB-SubCell"/>
</dbReference>
<feature type="region of interest" description="Disordered" evidence="10">
    <location>
        <begin position="476"/>
        <end position="508"/>
    </location>
</feature>
<dbReference type="Pfam" id="PF02096">
    <property type="entry name" value="60KD_IMP"/>
    <property type="match status" value="1"/>
</dbReference>
<organism evidence="13 14">
    <name type="scientific">Pestalotiopsis fici (strain W106-1 / CGMCC3.15140)</name>
    <dbReference type="NCBI Taxonomy" id="1229662"/>
    <lineage>
        <taxon>Eukaryota</taxon>
        <taxon>Fungi</taxon>
        <taxon>Dikarya</taxon>
        <taxon>Ascomycota</taxon>
        <taxon>Pezizomycotina</taxon>
        <taxon>Sordariomycetes</taxon>
        <taxon>Xylariomycetidae</taxon>
        <taxon>Amphisphaeriales</taxon>
        <taxon>Sporocadaceae</taxon>
        <taxon>Pestalotiopsis</taxon>
    </lineage>
</organism>
<evidence type="ECO:0000256" key="2">
    <source>
        <dbReference type="ARBA" id="ARBA00009877"/>
    </source>
</evidence>
<dbReference type="PANTHER" id="PTHR12428:SF66">
    <property type="entry name" value="MITOCHONDRIAL INNER MEMBRANE PROTEIN OXA1L"/>
    <property type="match status" value="1"/>
</dbReference>
<protein>
    <recommendedName>
        <fullName evidence="12">Membrane insertase YidC/Oxa/ALB C-terminal domain-containing protein</fullName>
    </recommendedName>
</protein>
<evidence type="ECO:0000256" key="4">
    <source>
        <dbReference type="ARBA" id="ARBA00022792"/>
    </source>
</evidence>
<evidence type="ECO:0000313" key="14">
    <source>
        <dbReference type="Proteomes" id="UP000030651"/>
    </source>
</evidence>
<comment type="similarity">
    <text evidence="2 9">Belongs to the OXA1/ALB3/YidC family.</text>
</comment>
<name>W3XLM3_PESFW</name>
<keyword evidence="5" id="KW-0809">Transit peptide</keyword>
<sequence>MLPSRGLSISRPVAGLRQSIPRPRQTISSWQTATRQYSQIQRFGRSSQPWSPSSGALLGHSSALPRLSSVSRNSLRLGATAGASRSLSLWPFGSSQQISESKNASSATSSAAQTGLSNETTTSASPLSSPEPHFAEHTTGSPDVFESSADPAASSFSPELFSDLESASILDIPEQIGYLKHLGLDFGWGPTAMCEWLLEHIYIYTGLPWWASIAAAAFGVRLLMFYPTVIAQQHSSKLALLHKDPEFVKASAEAKEVMWDKDVDTMQRMKVQARVQAITKRAGVSYSKTFLPPLAVIPFSYGMFRLLRGMAALPVPSLETGGFAWITDLTVYDPTYILPLASAALSALTMVQHQKANLNPTPQSESMAKFMLYGLTPFMFVATMWFPAAVQWFFFVFALSTVTQGTATLNPMIRRLVGLPAIPGKSASISPTGVQYQAPSRGGIRGMMDGATQNMTNLQKGIEDYTGGPAKAALKKAQDYEKKRAQEEREKAMNRMLENQRKRMSRRN</sequence>
<feature type="transmembrane region" description="Helical" evidence="11">
    <location>
        <begin position="207"/>
        <end position="226"/>
    </location>
</feature>
<evidence type="ECO:0000256" key="3">
    <source>
        <dbReference type="ARBA" id="ARBA00022692"/>
    </source>
</evidence>
<evidence type="ECO:0000256" key="6">
    <source>
        <dbReference type="ARBA" id="ARBA00022989"/>
    </source>
</evidence>
<dbReference type="OrthoDB" id="2148490at2759"/>
<comment type="subcellular location">
    <subcellularLocation>
        <location evidence="9">Membrane</location>
        <topology evidence="9">Multi-pass membrane protein</topology>
    </subcellularLocation>
    <subcellularLocation>
        <location evidence="1">Mitochondrion inner membrane</location>
        <topology evidence="1">Multi-pass membrane protein</topology>
    </subcellularLocation>
</comment>
<dbReference type="OMA" id="PLGFGCY"/>
<dbReference type="InParanoid" id="W3XLM3"/>
<dbReference type="STRING" id="1229662.W3XLM3"/>
<evidence type="ECO:0000313" key="13">
    <source>
        <dbReference type="EMBL" id="ETS86161.1"/>
    </source>
</evidence>
<keyword evidence="4" id="KW-0999">Mitochondrion inner membrane</keyword>
<dbReference type="FunCoup" id="W3XLM3">
    <property type="interactions" value="617"/>
</dbReference>
<dbReference type="PANTHER" id="PTHR12428">
    <property type="entry name" value="OXA1"/>
    <property type="match status" value="1"/>
</dbReference>
<keyword evidence="14" id="KW-1185">Reference proteome</keyword>
<feature type="compositionally biased region" description="Low complexity" evidence="10">
    <location>
        <begin position="101"/>
        <end position="112"/>
    </location>
</feature>
<reference evidence="14" key="1">
    <citation type="journal article" date="2015" name="BMC Genomics">
        <title>Genomic and transcriptomic analysis of the endophytic fungus Pestalotiopsis fici reveals its lifestyle and high potential for synthesis of natural products.</title>
        <authorList>
            <person name="Wang X."/>
            <person name="Zhang X."/>
            <person name="Liu L."/>
            <person name="Xiang M."/>
            <person name="Wang W."/>
            <person name="Sun X."/>
            <person name="Che Y."/>
            <person name="Guo L."/>
            <person name="Liu G."/>
            <person name="Guo L."/>
            <person name="Wang C."/>
            <person name="Yin W.B."/>
            <person name="Stadler M."/>
            <person name="Zhang X."/>
            <person name="Liu X."/>
        </authorList>
    </citation>
    <scope>NUCLEOTIDE SEQUENCE [LARGE SCALE GENOMIC DNA]</scope>
    <source>
        <strain evidence="14">W106-1 / CGMCC3.15140</strain>
    </source>
</reference>
<dbReference type="GO" id="GO:0032979">
    <property type="term" value="P:protein insertion into mitochondrial inner membrane from matrix"/>
    <property type="evidence" value="ECO:0007669"/>
    <property type="project" value="TreeGrafter"/>
</dbReference>
<dbReference type="CDD" id="cd20069">
    <property type="entry name" value="5TM_Oxa1-like"/>
    <property type="match status" value="1"/>
</dbReference>
<keyword evidence="6 11" id="KW-1133">Transmembrane helix</keyword>
<keyword evidence="7" id="KW-0496">Mitochondrion</keyword>
<dbReference type="InterPro" id="IPR001708">
    <property type="entry name" value="YidC/ALB3/OXA1/COX18"/>
</dbReference>
<feature type="region of interest" description="Disordered" evidence="10">
    <location>
        <begin position="101"/>
        <end position="151"/>
    </location>
</feature>
<evidence type="ECO:0000259" key="12">
    <source>
        <dbReference type="Pfam" id="PF02096"/>
    </source>
</evidence>
<dbReference type="EMBL" id="KI912110">
    <property type="protein sequence ID" value="ETS86161.1"/>
    <property type="molecule type" value="Genomic_DNA"/>
</dbReference>
<evidence type="ECO:0000256" key="10">
    <source>
        <dbReference type="SAM" id="MobiDB-lite"/>
    </source>
</evidence>
<proteinExistence type="inferred from homology"/>
<feature type="compositionally biased region" description="Polar residues" evidence="10">
    <location>
        <begin position="113"/>
        <end position="128"/>
    </location>
</feature>
<accession>W3XLM3</accession>
<dbReference type="InterPro" id="IPR028055">
    <property type="entry name" value="YidC/Oxa/ALB_C"/>
</dbReference>
<dbReference type="eggNOG" id="KOG1239">
    <property type="taxonomic scope" value="Eukaryota"/>
</dbReference>
<dbReference type="GO" id="GO:0032977">
    <property type="term" value="F:membrane insertase activity"/>
    <property type="evidence" value="ECO:0007669"/>
    <property type="project" value="InterPro"/>
</dbReference>